<evidence type="ECO:0000259" key="1">
    <source>
        <dbReference type="Pfam" id="PF03713"/>
    </source>
</evidence>
<dbReference type="InterPro" id="IPR012347">
    <property type="entry name" value="Ferritin-like"/>
</dbReference>
<keyword evidence="3" id="KW-1185">Reference proteome</keyword>
<accession>A0A8J3YQN8</accession>
<dbReference type="PANTHER" id="PTHR36933:SF1">
    <property type="entry name" value="SLL0788 PROTEIN"/>
    <property type="match status" value="1"/>
</dbReference>
<dbReference type="PANTHER" id="PTHR36933">
    <property type="entry name" value="SLL0788 PROTEIN"/>
    <property type="match status" value="1"/>
</dbReference>
<gene>
    <name evidence="2" type="ORF">Val02_50860</name>
</gene>
<proteinExistence type="predicted"/>
<dbReference type="Proteomes" id="UP000619260">
    <property type="component" value="Unassembled WGS sequence"/>
</dbReference>
<dbReference type="InterPro" id="IPR005183">
    <property type="entry name" value="DUF305_CopM-like"/>
</dbReference>
<evidence type="ECO:0000313" key="2">
    <source>
        <dbReference type="EMBL" id="GIJ48200.1"/>
    </source>
</evidence>
<sequence length="190" mass="20129">MRLRAVIAVVVAAVLLGGCSDEPKKAAPNPIPTADTAHNDTDVMFLQMMVGHHRQGLQLTTLAAQRAVRPEVKELAAAIRVTESEEVRMMTAWLAAWSRPDVPPDTHDGHVNHGGQPAVGPEQVAGLAGMSGTAFDTEFLALMAGHQGAAVEMVGLVTSGGQNPQTRELAERIGKARQGQVAMMIRLMNA</sequence>
<name>A0A8J3YQN8_9ACTN</name>
<feature type="domain" description="DUF305" evidence="1">
    <location>
        <begin position="42"/>
        <end position="186"/>
    </location>
</feature>
<dbReference type="AlphaFoldDB" id="A0A8J3YQN8"/>
<comment type="caution">
    <text evidence="2">The sequence shown here is derived from an EMBL/GenBank/DDBJ whole genome shotgun (WGS) entry which is preliminary data.</text>
</comment>
<evidence type="ECO:0000313" key="3">
    <source>
        <dbReference type="Proteomes" id="UP000619260"/>
    </source>
</evidence>
<reference evidence="2" key="1">
    <citation type="submission" date="2021-01" db="EMBL/GenBank/DDBJ databases">
        <title>Whole genome shotgun sequence of Virgisporangium aliadipatigenens NBRC 105644.</title>
        <authorList>
            <person name="Komaki H."/>
            <person name="Tamura T."/>
        </authorList>
    </citation>
    <scope>NUCLEOTIDE SEQUENCE</scope>
    <source>
        <strain evidence="2">NBRC 105644</strain>
    </source>
</reference>
<dbReference type="Gene3D" id="1.20.1260.10">
    <property type="match status" value="1"/>
</dbReference>
<protein>
    <submittedName>
        <fullName evidence="2">DUF305 domain-containing protein</fullName>
    </submittedName>
</protein>
<organism evidence="2 3">
    <name type="scientific">Virgisporangium aliadipatigenens</name>
    <dbReference type="NCBI Taxonomy" id="741659"/>
    <lineage>
        <taxon>Bacteria</taxon>
        <taxon>Bacillati</taxon>
        <taxon>Actinomycetota</taxon>
        <taxon>Actinomycetes</taxon>
        <taxon>Micromonosporales</taxon>
        <taxon>Micromonosporaceae</taxon>
        <taxon>Virgisporangium</taxon>
    </lineage>
</organism>
<dbReference type="PROSITE" id="PS51257">
    <property type="entry name" value="PROKAR_LIPOPROTEIN"/>
    <property type="match status" value="1"/>
</dbReference>
<dbReference type="Pfam" id="PF03713">
    <property type="entry name" value="DUF305"/>
    <property type="match status" value="1"/>
</dbReference>
<dbReference type="EMBL" id="BOPF01000019">
    <property type="protein sequence ID" value="GIJ48200.1"/>
    <property type="molecule type" value="Genomic_DNA"/>
</dbReference>